<evidence type="ECO:0000256" key="1">
    <source>
        <dbReference type="ARBA" id="ARBA00004141"/>
    </source>
</evidence>
<sequence length="452" mass="48025">MKGPATVPHEQRQFIVLVTLCAGMFMAILDVNVINIATISIRSEFHASVSAITWAVDAYNLSLCGLMLSGGTLADRYGSRRIWLSGLVLFTCASLGCGMSVAMWQLILFRILQGAGAALFIPASFSLLSAGWPDRHARQQAIGMFGGLVSVAAAAGPVLGGVLVGDFGWRSIFLINLPVGLYGICSGYRLLPAALPSRLRALDFTGQVLAMATLGCLSWVLIQLPEQEWGQSALPFMALASLLCAGGFVMVERKSASPMLPLVFFRSLAFNLANLSGFFINVCYFGSLYALSLILQQYWHYTPFQSGMALLPLAFFLFVGNLSAGRLMRRWGIKKQMVTGLLAGSAGYAGMILLNGQITLLVFISMALLAGGVAFAVPPMTAVVLAGRTRDTAGTASAIHTTFRQTGSLVGIALAGLIFSCTQAPITVLMGLSALVHLLLALMNAVMHSDIP</sequence>
<feature type="transmembrane region" description="Helical" evidence="5">
    <location>
        <begin position="82"/>
        <end position="105"/>
    </location>
</feature>
<feature type="transmembrane region" description="Helical" evidence="5">
    <location>
        <begin position="272"/>
        <end position="295"/>
    </location>
</feature>
<feature type="transmembrane region" description="Helical" evidence="5">
    <location>
        <begin position="203"/>
        <end position="222"/>
    </location>
</feature>
<keyword evidence="4 5" id="KW-0472">Membrane</keyword>
<dbReference type="InterPro" id="IPR011701">
    <property type="entry name" value="MFS"/>
</dbReference>
<evidence type="ECO:0000256" key="4">
    <source>
        <dbReference type="ARBA" id="ARBA00023136"/>
    </source>
</evidence>
<feature type="transmembrane region" description="Helical" evidence="5">
    <location>
        <begin position="307"/>
        <end position="325"/>
    </location>
</feature>
<proteinExistence type="predicted"/>
<feature type="transmembrane region" description="Helical" evidence="5">
    <location>
        <begin position="14"/>
        <end position="39"/>
    </location>
</feature>
<evidence type="ECO:0000256" key="3">
    <source>
        <dbReference type="ARBA" id="ARBA00022989"/>
    </source>
</evidence>
<feature type="transmembrane region" description="Helical" evidence="5">
    <location>
        <begin position="234"/>
        <end position="251"/>
    </location>
</feature>
<keyword evidence="3 5" id="KW-1133">Transmembrane helix</keyword>
<accession>A0ABS6KYD2</accession>
<comment type="subcellular location">
    <subcellularLocation>
        <location evidence="1">Membrane</location>
        <topology evidence="1">Multi-pass membrane protein</topology>
    </subcellularLocation>
</comment>
<keyword evidence="2 5" id="KW-0812">Transmembrane</keyword>
<feature type="transmembrane region" description="Helical" evidence="5">
    <location>
        <begin position="142"/>
        <end position="165"/>
    </location>
</feature>
<dbReference type="PROSITE" id="PS50850">
    <property type="entry name" value="MFS"/>
    <property type="match status" value="1"/>
</dbReference>
<feature type="domain" description="Major facilitator superfamily (MFS) profile" evidence="6">
    <location>
        <begin position="16"/>
        <end position="449"/>
    </location>
</feature>
<organism evidence="7 8">
    <name type="scientific">Rahnella perminowiae</name>
    <dbReference type="NCBI Taxonomy" id="2816244"/>
    <lineage>
        <taxon>Bacteria</taxon>
        <taxon>Pseudomonadati</taxon>
        <taxon>Pseudomonadota</taxon>
        <taxon>Gammaproteobacteria</taxon>
        <taxon>Enterobacterales</taxon>
        <taxon>Yersiniaceae</taxon>
        <taxon>Rahnella</taxon>
    </lineage>
</organism>
<dbReference type="PANTHER" id="PTHR42718:SF40">
    <property type="entry name" value="METHYLENOMYCIN A RESISTANCE PROTEIN"/>
    <property type="match status" value="1"/>
</dbReference>
<evidence type="ECO:0000259" key="6">
    <source>
        <dbReference type="PROSITE" id="PS50850"/>
    </source>
</evidence>
<feature type="transmembrane region" description="Helical" evidence="5">
    <location>
        <begin position="337"/>
        <end position="354"/>
    </location>
</feature>
<dbReference type="Proteomes" id="UP000699865">
    <property type="component" value="Unassembled WGS sequence"/>
</dbReference>
<dbReference type="InterPro" id="IPR020846">
    <property type="entry name" value="MFS_dom"/>
</dbReference>
<dbReference type="PANTHER" id="PTHR42718">
    <property type="entry name" value="MAJOR FACILITATOR SUPERFAMILY MULTIDRUG TRANSPORTER MFSC"/>
    <property type="match status" value="1"/>
</dbReference>
<evidence type="ECO:0000313" key="8">
    <source>
        <dbReference type="Proteomes" id="UP000699865"/>
    </source>
</evidence>
<reference evidence="7 8" key="1">
    <citation type="submission" date="2021-03" db="EMBL/GenBank/DDBJ databases">
        <title>Five novel Rahnella species.</title>
        <authorList>
            <person name="Brady C."/>
            <person name="Asselin J."/>
            <person name="Beer S."/>
            <person name="Bruberg M.B."/>
            <person name="Crampton B."/>
            <person name="Venter S."/>
            <person name="Arnold D."/>
            <person name="Denman S."/>
        </authorList>
    </citation>
    <scope>NUCLEOTIDE SEQUENCE [LARGE SCALE GENOMIC DNA]</scope>
    <source>
        <strain evidence="7 8">L72c</strain>
    </source>
</reference>
<keyword evidence="8" id="KW-1185">Reference proteome</keyword>
<evidence type="ECO:0000256" key="5">
    <source>
        <dbReference type="SAM" id="Phobius"/>
    </source>
</evidence>
<name>A0ABS6KYD2_9GAMM</name>
<feature type="transmembrane region" description="Helical" evidence="5">
    <location>
        <begin position="360"/>
        <end position="386"/>
    </location>
</feature>
<feature type="transmembrane region" description="Helical" evidence="5">
    <location>
        <begin position="171"/>
        <end position="191"/>
    </location>
</feature>
<evidence type="ECO:0000256" key="2">
    <source>
        <dbReference type="ARBA" id="ARBA00022692"/>
    </source>
</evidence>
<evidence type="ECO:0000313" key="7">
    <source>
        <dbReference type="EMBL" id="MBU9834577.1"/>
    </source>
</evidence>
<gene>
    <name evidence="7" type="ORF">J1786_07075</name>
</gene>
<dbReference type="RefSeq" id="WP_217137951.1">
    <property type="nucleotide sequence ID" value="NZ_JAFMOU010000064.1"/>
</dbReference>
<dbReference type="EMBL" id="JAFMOU010000064">
    <property type="protein sequence ID" value="MBU9834577.1"/>
    <property type="molecule type" value="Genomic_DNA"/>
</dbReference>
<dbReference type="CDD" id="cd17321">
    <property type="entry name" value="MFS_MMR_MDR_like"/>
    <property type="match status" value="1"/>
</dbReference>
<feature type="transmembrane region" description="Helical" evidence="5">
    <location>
        <begin position="111"/>
        <end position="130"/>
    </location>
</feature>
<comment type="caution">
    <text evidence="7">The sequence shown here is derived from an EMBL/GenBank/DDBJ whole genome shotgun (WGS) entry which is preliminary data.</text>
</comment>
<feature type="transmembrane region" description="Helical" evidence="5">
    <location>
        <begin position="398"/>
        <end position="420"/>
    </location>
</feature>
<protein>
    <submittedName>
        <fullName evidence="7">MFS transporter</fullName>
    </submittedName>
</protein>
<dbReference type="Pfam" id="PF07690">
    <property type="entry name" value="MFS_1"/>
    <property type="match status" value="1"/>
</dbReference>